<protein>
    <submittedName>
        <fullName evidence="3">Anthranilate synthase component 2</fullName>
    </submittedName>
</protein>
<dbReference type="EMBL" id="OBMQ01000012">
    <property type="protein sequence ID" value="SOC21137.1"/>
    <property type="molecule type" value="Genomic_DNA"/>
</dbReference>
<dbReference type="Pfam" id="PF00117">
    <property type="entry name" value="GATase"/>
    <property type="match status" value="1"/>
</dbReference>
<dbReference type="RefSeq" id="WP_097074607.1">
    <property type="nucleotide sequence ID" value="NZ_OBMQ01000012.1"/>
</dbReference>
<dbReference type="AlphaFoldDB" id="A0A285TGP2"/>
<keyword evidence="4" id="KW-1185">Reference proteome</keyword>
<evidence type="ECO:0000313" key="3">
    <source>
        <dbReference type="EMBL" id="SOC21137.1"/>
    </source>
</evidence>
<name>A0A285TGP2_9BACL</name>
<dbReference type="SUPFAM" id="SSF52317">
    <property type="entry name" value="Class I glutamine amidotransferase-like"/>
    <property type="match status" value="1"/>
</dbReference>
<dbReference type="InterPro" id="IPR006221">
    <property type="entry name" value="TrpG/PapA_dom"/>
</dbReference>
<dbReference type="Proteomes" id="UP000219636">
    <property type="component" value="Unassembled WGS sequence"/>
</dbReference>
<gene>
    <name evidence="3" type="ORF">SAMN05880501_112128</name>
</gene>
<dbReference type="PRINTS" id="PR00096">
    <property type="entry name" value="GATASE"/>
</dbReference>
<dbReference type="OrthoDB" id="9804328at2"/>
<dbReference type="PRINTS" id="PR00097">
    <property type="entry name" value="ANTSNTHASEII"/>
</dbReference>
<dbReference type="Gene3D" id="3.40.50.880">
    <property type="match status" value="1"/>
</dbReference>
<keyword evidence="1" id="KW-0315">Glutamine amidotransferase</keyword>
<reference evidence="4" key="1">
    <citation type="submission" date="2017-08" db="EMBL/GenBank/DDBJ databases">
        <authorList>
            <person name="Varghese N."/>
            <person name="Submissions S."/>
        </authorList>
    </citation>
    <scope>NUCLEOTIDE SEQUENCE [LARGE SCALE GENOMIC DNA]</scope>
    <source>
        <strain evidence="4">JC22</strain>
    </source>
</reference>
<organism evidence="3 4">
    <name type="scientific">Ureibacillus xyleni</name>
    <dbReference type="NCBI Taxonomy" id="614648"/>
    <lineage>
        <taxon>Bacteria</taxon>
        <taxon>Bacillati</taxon>
        <taxon>Bacillota</taxon>
        <taxon>Bacilli</taxon>
        <taxon>Bacillales</taxon>
        <taxon>Caryophanaceae</taxon>
        <taxon>Ureibacillus</taxon>
    </lineage>
</organism>
<dbReference type="InterPro" id="IPR029062">
    <property type="entry name" value="Class_I_gatase-like"/>
</dbReference>
<evidence type="ECO:0000256" key="1">
    <source>
        <dbReference type="ARBA" id="ARBA00022962"/>
    </source>
</evidence>
<dbReference type="GO" id="GO:0004049">
    <property type="term" value="F:anthranilate synthase activity"/>
    <property type="evidence" value="ECO:0007669"/>
    <property type="project" value="TreeGrafter"/>
</dbReference>
<dbReference type="CDD" id="cd01743">
    <property type="entry name" value="GATase1_Anthranilate_Synthase"/>
    <property type="match status" value="1"/>
</dbReference>
<dbReference type="NCBIfam" id="TIGR00566">
    <property type="entry name" value="trpG_papA"/>
    <property type="match status" value="1"/>
</dbReference>
<dbReference type="PANTHER" id="PTHR43418:SF8">
    <property type="entry name" value="SYNTHASE COMPONENT II, PUTATIVE-RELATED"/>
    <property type="match status" value="1"/>
</dbReference>
<dbReference type="GO" id="GO:0005829">
    <property type="term" value="C:cytosol"/>
    <property type="evidence" value="ECO:0007669"/>
    <property type="project" value="TreeGrafter"/>
</dbReference>
<dbReference type="PANTHER" id="PTHR43418">
    <property type="entry name" value="MULTIFUNCTIONAL TRYPTOPHAN BIOSYNTHESIS PROTEIN-RELATED"/>
    <property type="match status" value="1"/>
</dbReference>
<proteinExistence type="predicted"/>
<dbReference type="InterPro" id="IPR017926">
    <property type="entry name" value="GATASE"/>
</dbReference>
<evidence type="ECO:0000313" key="4">
    <source>
        <dbReference type="Proteomes" id="UP000219636"/>
    </source>
</evidence>
<accession>A0A285TGP2</accession>
<dbReference type="FunFam" id="3.40.50.880:FF:000003">
    <property type="entry name" value="Anthranilate synthase component II"/>
    <property type="match status" value="1"/>
</dbReference>
<dbReference type="InterPro" id="IPR050472">
    <property type="entry name" value="Anth_synth/Amidotransfase"/>
</dbReference>
<sequence>MILLIDNYDSFTYNLYQQIAGLGKEVKVVRNDALSIEDIRNLHPEAIVLSPGPGTPSEAGITVEVVKELYKEYPILGICLGHQSIGEAFGGLIIRARNIMHGKLSTLNYEQKGIFEHIDGELEVMRYHSLVIEPSTIHEDFEILATSSDDGEIMAIQHKQYPVFGLQFHPESIGTETGTKMVEAFLEKV</sequence>
<dbReference type="PROSITE" id="PS51273">
    <property type="entry name" value="GATASE_TYPE_1"/>
    <property type="match status" value="1"/>
</dbReference>
<feature type="domain" description="Glutamine amidotransferase" evidence="2">
    <location>
        <begin position="3"/>
        <end position="188"/>
    </location>
</feature>
<evidence type="ECO:0000259" key="2">
    <source>
        <dbReference type="Pfam" id="PF00117"/>
    </source>
</evidence>
<dbReference type="GO" id="GO:0000162">
    <property type="term" value="P:L-tryptophan biosynthetic process"/>
    <property type="evidence" value="ECO:0007669"/>
    <property type="project" value="TreeGrafter"/>
</dbReference>
<dbReference type="PRINTS" id="PR00099">
    <property type="entry name" value="CPSGATASE"/>
</dbReference>